<feature type="region of interest" description="Disordered" evidence="1">
    <location>
        <begin position="1"/>
        <end position="20"/>
    </location>
</feature>
<dbReference type="CDD" id="cd02205">
    <property type="entry name" value="CBS_pair_SF"/>
    <property type="match status" value="1"/>
</dbReference>
<gene>
    <name evidence="3" type="ORF">DEJ50_04090</name>
</gene>
<proteinExistence type="predicted"/>
<dbReference type="Pfam" id="PF00571">
    <property type="entry name" value="CBS"/>
    <property type="match status" value="1"/>
</dbReference>
<dbReference type="InterPro" id="IPR000644">
    <property type="entry name" value="CBS_dom"/>
</dbReference>
<dbReference type="EMBL" id="CP029190">
    <property type="protein sequence ID" value="QES47144.1"/>
    <property type="molecule type" value="Genomic_DNA"/>
</dbReference>
<name>A0A5P2CW66_STRVZ</name>
<sequence>MALARMQPRGSNDPSPARRTVDDAMEVTGPQVCDDMTVEVALAVMAGARADRLLVSDEHGLCTGLVSHARLTAVRVGPAYTDGARLRDVLGDLGPFPSPMTTMADAERAMLHRRLDAVPVVDEEGTAVGLLALAR</sequence>
<accession>A0A5P2CW66</accession>
<dbReference type="OrthoDB" id="3853028at2"/>
<dbReference type="Gene3D" id="3.10.580.10">
    <property type="entry name" value="CBS-domain"/>
    <property type="match status" value="1"/>
</dbReference>
<protein>
    <recommendedName>
        <fullName evidence="2">CBS domain-containing protein</fullName>
    </recommendedName>
</protein>
<dbReference type="Proteomes" id="UP000325211">
    <property type="component" value="Chromosome"/>
</dbReference>
<dbReference type="RefSeq" id="WP_150206057.1">
    <property type="nucleotide sequence ID" value="NZ_CP029190.1"/>
</dbReference>
<dbReference type="InterPro" id="IPR046342">
    <property type="entry name" value="CBS_dom_sf"/>
</dbReference>
<feature type="domain" description="CBS" evidence="2">
    <location>
        <begin position="99"/>
        <end position="131"/>
    </location>
</feature>
<evidence type="ECO:0000313" key="4">
    <source>
        <dbReference type="Proteomes" id="UP000325211"/>
    </source>
</evidence>
<evidence type="ECO:0000259" key="2">
    <source>
        <dbReference type="Pfam" id="PF00571"/>
    </source>
</evidence>
<organism evidence="3 4">
    <name type="scientific">Streptomyces venezuelae</name>
    <dbReference type="NCBI Taxonomy" id="54571"/>
    <lineage>
        <taxon>Bacteria</taxon>
        <taxon>Bacillati</taxon>
        <taxon>Actinomycetota</taxon>
        <taxon>Actinomycetes</taxon>
        <taxon>Kitasatosporales</taxon>
        <taxon>Streptomycetaceae</taxon>
        <taxon>Streptomyces</taxon>
    </lineage>
</organism>
<reference evidence="3 4" key="1">
    <citation type="submission" date="2018-05" db="EMBL/GenBank/DDBJ databases">
        <title>Streptomyces venezuelae.</title>
        <authorList>
            <person name="Kim W."/>
            <person name="Lee N."/>
            <person name="Cho B.-K."/>
        </authorList>
    </citation>
    <scope>NUCLEOTIDE SEQUENCE [LARGE SCALE GENOMIC DNA]</scope>
    <source>
        <strain evidence="3 4">ATCC 21782</strain>
    </source>
</reference>
<evidence type="ECO:0000313" key="3">
    <source>
        <dbReference type="EMBL" id="QES47144.1"/>
    </source>
</evidence>
<evidence type="ECO:0000256" key="1">
    <source>
        <dbReference type="SAM" id="MobiDB-lite"/>
    </source>
</evidence>
<dbReference type="SUPFAM" id="SSF54631">
    <property type="entry name" value="CBS-domain pair"/>
    <property type="match status" value="1"/>
</dbReference>
<dbReference type="AlphaFoldDB" id="A0A5P2CW66"/>